<protein>
    <submittedName>
        <fullName evidence="1">Uncharacterized protein</fullName>
    </submittedName>
</protein>
<organism evidence="1 2">
    <name type="scientific">Stentor coeruleus</name>
    <dbReference type="NCBI Taxonomy" id="5963"/>
    <lineage>
        <taxon>Eukaryota</taxon>
        <taxon>Sar</taxon>
        <taxon>Alveolata</taxon>
        <taxon>Ciliophora</taxon>
        <taxon>Postciliodesmatophora</taxon>
        <taxon>Heterotrichea</taxon>
        <taxon>Heterotrichida</taxon>
        <taxon>Stentoridae</taxon>
        <taxon>Stentor</taxon>
    </lineage>
</organism>
<name>A0A1R2CS88_9CILI</name>
<proteinExistence type="predicted"/>
<keyword evidence="2" id="KW-1185">Reference proteome</keyword>
<sequence length="161" mass="18522">MIVHNQEYSARYLKRLKRIIISHLQIHKKAENTIESPPPNNRYASSIKATYIKPYRLSSLPPVLSLQTKLKMRYYPKSVTPAPKGFLLPKNKPKPGDIGTIHGFSKHFSIRKRSISQESKKLYSVSEKNKVGAFDDSRNHTEEDIEISPMTIRVKLKKHGI</sequence>
<dbReference type="EMBL" id="MPUH01000073">
    <property type="protein sequence ID" value="OMJ91833.1"/>
    <property type="molecule type" value="Genomic_DNA"/>
</dbReference>
<dbReference type="AlphaFoldDB" id="A0A1R2CS88"/>
<dbReference type="Proteomes" id="UP000187209">
    <property type="component" value="Unassembled WGS sequence"/>
</dbReference>
<gene>
    <name evidence="1" type="ORF">SteCoe_5505</name>
</gene>
<evidence type="ECO:0000313" key="1">
    <source>
        <dbReference type="EMBL" id="OMJ91833.1"/>
    </source>
</evidence>
<comment type="caution">
    <text evidence="1">The sequence shown here is derived from an EMBL/GenBank/DDBJ whole genome shotgun (WGS) entry which is preliminary data.</text>
</comment>
<evidence type="ECO:0000313" key="2">
    <source>
        <dbReference type="Proteomes" id="UP000187209"/>
    </source>
</evidence>
<reference evidence="1 2" key="1">
    <citation type="submission" date="2016-11" db="EMBL/GenBank/DDBJ databases">
        <title>The macronuclear genome of Stentor coeruleus: a giant cell with tiny introns.</title>
        <authorList>
            <person name="Slabodnick M."/>
            <person name="Ruby J.G."/>
            <person name="Reiff S.B."/>
            <person name="Swart E.C."/>
            <person name="Gosai S."/>
            <person name="Prabakaran S."/>
            <person name="Witkowska E."/>
            <person name="Larue G.E."/>
            <person name="Fisher S."/>
            <person name="Freeman R.M."/>
            <person name="Gunawardena J."/>
            <person name="Chu W."/>
            <person name="Stover N.A."/>
            <person name="Gregory B.D."/>
            <person name="Nowacki M."/>
            <person name="Derisi J."/>
            <person name="Roy S.W."/>
            <person name="Marshall W.F."/>
            <person name="Sood P."/>
        </authorList>
    </citation>
    <scope>NUCLEOTIDE SEQUENCE [LARGE SCALE GENOMIC DNA]</scope>
    <source>
        <strain evidence="1">WM001</strain>
    </source>
</reference>
<accession>A0A1R2CS88</accession>